<accession>A0ABV5YHK3</accession>
<keyword evidence="5" id="KW-1185">Reference proteome</keyword>
<feature type="domain" description="Nudix hydrolase" evidence="3">
    <location>
        <begin position="1"/>
        <end position="138"/>
    </location>
</feature>
<dbReference type="PANTHER" id="PTHR43046">
    <property type="entry name" value="GDP-MANNOSE MANNOSYL HYDROLASE"/>
    <property type="match status" value="1"/>
</dbReference>
<name>A0ABV5YHK3_9ACTN</name>
<evidence type="ECO:0000256" key="1">
    <source>
        <dbReference type="ARBA" id="ARBA00001946"/>
    </source>
</evidence>
<evidence type="ECO:0000259" key="3">
    <source>
        <dbReference type="PROSITE" id="PS51462"/>
    </source>
</evidence>
<dbReference type="RefSeq" id="WP_378204315.1">
    <property type="nucleotide sequence ID" value="NZ_JBHLZP010000144.1"/>
</dbReference>
<dbReference type="Proteomes" id="UP001589627">
    <property type="component" value="Unassembled WGS sequence"/>
</dbReference>
<organism evidence="4 5">
    <name type="scientific">Actinoallomurus acaciae</name>
    <dbReference type="NCBI Taxonomy" id="502577"/>
    <lineage>
        <taxon>Bacteria</taxon>
        <taxon>Bacillati</taxon>
        <taxon>Actinomycetota</taxon>
        <taxon>Actinomycetes</taxon>
        <taxon>Streptosporangiales</taxon>
        <taxon>Thermomonosporaceae</taxon>
        <taxon>Actinoallomurus</taxon>
    </lineage>
</organism>
<protein>
    <submittedName>
        <fullName evidence="4">NUDIX domain-containing protein</fullName>
    </submittedName>
</protein>
<dbReference type="InterPro" id="IPR015797">
    <property type="entry name" value="NUDIX_hydrolase-like_dom_sf"/>
</dbReference>
<dbReference type="SUPFAM" id="SSF55811">
    <property type="entry name" value="Nudix"/>
    <property type="match status" value="1"/>
</dbReference>
<evidence type="ECO:0000313" key="5">
    <source>
        <dbReference type="Proteomes" id="UP001589627"/>
    </source>
</evidence>
<comment type="caution">
    <text evidence="4">The sequence shown here is derived from an EMBL/GenBank/DDBJ whole genome shotgun (WGS) entry which is preliminary data.</text>
</comment>
<evidence type="ECO:0000256" key="2">
    <source>
        <dbReference type="ARBA" id="ARBA00022801"/>
    </source>
</evidence>
<keyword evidence="2" id="KW-0378">Hydrolase</keyword>
<evidence type="ECO:0000313" key="4">
    <source>
        <dbReference type="EMBL" id="MFB9834533.1"/>
    </source>
</evidence>
<dbReference type="PANTHER" id="PTHR43046:SF14">
    <property type="entry name" value="MUTT_NUDIX FAMILY PROTEIN"/>
    <property type="match status" value="1"/>
</dbReference>
<dbReference type="PROSITE" id="PS51462">
    <property type="entry name" value="NUDIX"/>
    <property type="match status" value="1"/>
</dbReference>
<dbReference type="Gene3D" id="3.90.79.10">
    <property type="entry name" value="Nucleoside Triphosphate Pyrophosphohydrolase"/>
    <property type="match status" value="1"/>
</dbReference>
<dbReference type="Pfam" id="PF00293">
    <property type="entry name" value="NUDIX"/>
    <property type="match status" value="1"/>
</dbReference>
<reference evidence="4 5" key="1">
    <citation type="submission" date="2024-09" db="EMBL/GenBank/DDBJ databases">
        <authorList>
            <person name="Sun Q."/>
            <person name="Mori K."/>
        </authorList>
    </citation>
    <scope>NUCLEOTIDE SEQUENCE [LARGE SCALE GENOMIC DNA]</scope>
    <source>
        <strain evidence="4 5">TBRC 0563</strain>
    </source>
</reference>
<sequence length="142" mass="16410">MARIEFAQKAVVTNGENYLLVRKSFADPYNAGKWEFPGGRMKAEEDLDRHVRREVLEETGLLVEPGRIIDMWSWEMLWKGQPVRVVAVSRFCHLLDATPGAPQREEDDYIDAQAWYSKNELLGLDVIESQRTTLKLITEDRS</sequence>
<dbReference type="InterPro" id="IPR000086">
    <property type="entry name" value="NUDIX_hydrolase_dom"/>
</dbReference>
<proteinExistence type="predicted"/>
<dbReference type="EMBL" id="JBHLZP010000144">
    <property type="protein sequence ID" value="MFB9834533.1"/>
    <property type="molecule type" value="Genomic_DNA"/>
</dbReference>
<comment type="cofactor">
    <cofactor evidence="1">
        <name>Mg(2+)</name>
        <dbReference type="ChEBI" id="CHEBI:18420"/>
    </cofactor>
</comment>
<gene>
    <name evidence="4" type="ORF">ACFFNX_20320</name>
</gene>